<organism evidence="8 9">
    <name type="scientific">Propionispora hippei DSM 15287</name>
    <dbReference type="NCBI Taxonomy" id="1123003"/>
    <lineage>
        <taxon>Bacteria</taxon>
        <taxon>Bacillati</taxon>
        <taxon>Bacillota</taxon>
        <taxon>Negativicutes</taxon>
        <taxon>Selenomonadales</taxon>
        <taxon>Sporomusaceae</taxon>
        <taxon>Propionispora</taxon>
    </lineage>
</organism>
<evidence type="ECO:0000256" key="2">
    <source>
        <dbReference type="ARBA" id="ARBA00022475"/>
    </source>
</evidence>
<dbReference type="Proteomes" id="UP000322917">
    <property type="component" value="Unassembled WGS sequence"/>
</dbReference>
<keyword evidence="5 6" id="KW-0472">Membrane</keyword>
<dbReference type="InterPro" id="IPR013525">
    <property type="entry name" value="ABC2_TM"/>
</dbReference>
<keyword evidence="9" id="KW-1185">Reference proteome</keyword>
<accession>A0A1M6H5T4</accession>
<feature type="transmembrane region" description="Helical" evidence="6">
    <location>
        <begin position="348"/>
        <end position="369"/>
    </location>
</feature>
<keyword evidence="4 6" id="KW-1133">Transmembrane helix</keyword>
<evidence type="ECO:0000256" key="3">
    <source>
        <dbReference type="ARBA" id="ARBA00022692"/>
    </source>
</evidence>
<feature type="domain" description="ABC-2 type transporter transmembrane" evidence="7">
    <location>
        <begin position="23"/>
        <end position="367"/>
    </location>
</feature>
<dbReference type="Pfam" id="PF12698">
    <property type="entry name" value="ABC2_membrane_3"/>
    <property type="match status" value="1"/>
</dbReference>
<evidence type="ECO:0000313" key="9">
    <source>
        <dbReference type="Proteomes" id="UP000322917"/>
    </source>
</evidence>
<protein>
    <submittedName>
        <fullName evidence="8">ABC-2 type transport system permease protein</fullName>
    </submittedName>
</protein>
<feature type="transmembrane region" description="Helical" evidence="6">
    <location>
        <begin position="20"/>
        <end position="39"/>
    </location>
</feature>
<sequence>MKLYKVVMKEFRYIFSQKRIGLLLFGVPFSFSVLFGLIYSTEIVKSIPTVIYDQAQSGASRSLVQDFADSQRFRIVGVVNTQEEMEQYIINEEAIVAVGIPFDFSKQIKLGHGGEVVLEINATNIMYSNTVMTFGREIITSYNAGVGQKLVEGVNQVPQQALHTVAPVILKQRLLYNPTNSYTAFLLPGLVANGVQIGIILCVCTALLREFGATGLWRTTSPAVIVTGKLLAYWLCSMVAIIMSIAVCISAFKIVLRGSMGSLLLICSAFTFMIVNLGLLFSAMARDERMPVHPVMLLYIMPAFLYSGYNWPHIAKSSFVYAYSLLLPMTYAADTIRDILLAGYSPDLLLNSAVLYIAGNVVWTLTIVVCKHRCKSLVAATSQEVRP</sequence>
<dbReference type="Gene3D" id="3.40.1710.10">
    <property type="entry name" value="abc type-2 transporter like domain"/>
    <property type="match status" value="1"/>
</dbReference>
<proteinExistence type="predicted"/>
<dbReference type="GO" id="GO:0140359">
    <property type="term" value="F:ABC-type transporter activity"/>
    <property type="evidence" value="ECO:0007669"/>
    <property type="project" value="InterPro"/>
</dbReference>
<dbReference type="InterPro" id="IPR051449">
    <property type="entry name" value="ABC-2_transporter_component"/>
</dbReference>
<comment type="subcellular location">
    <subcellularLocation>
        <location evidence="1">Cell membrane</location>
        <topology evidence="1">Multi-pass membrane protein</topology>
    </subcellularLocation>
</comment>
<evidence type="ECO:0000256" key="6">
    <source>
        <dbReference type="SAM" id="Phobius"/>
    </source>
</evidence>
<feature type="transmembrane region" description="Helical" evidence="6">
    <location>
        <begin position="295"/>
        <end position="312"/>
    </location>
</feature>
<feature type="transmembrane region" description="Helical" evidence="6">
    <location>
        <begin position="262"/>
        <end position="283"/>
    </location>
</feature>
<evidence type="ECO:0000256" key="5">
    <source>
        <dbReference type="ARBA" id="ARBA00023136"/>
    </source>
</evidence>
<feature type="transmembrane region" description="Helical" evidence="6">
    <location>
        <begin position="185"/>
        <end position="209"/>
    </location>
</feature>
<dbReference type="PANTHER" id="PTHR30294:SF29">
    <property type="entry name" value="MULTIDRUG ABC TRANSPORTER PERMEASE YBHS-RELATED"/>
    <property type="match status" value="1"/>
</dbReference>
<reference evidence="8 9" key="1">
    <citation type="submission" date="2016-11" db="EMBL/GenBank/DDBJ databases">
        <authorList>
            <person name="Varghese N."/>
            <person name="Submissions S."/>
        </authorList>
    </citation>
    <scope>NUCLEOTIDE SEQUENCE [LARGE SCALE GENOMIC DNA]</scope>
    <source>
        <strain evidence="8 9">DSM 15287</strain>
    </source>
</reference>
<evidence type="ECO:0000256" key="4">
    <source>
        <dbReference type="ARBA" id="ARBA00022989"/>
    </source>
</evidence>
<dbReference type="EMBL" id="FQZD01000013">
    <property type="protein sequence ID" value="SHJ17536.1"/>
    <property type="molecule type" value="Genomic_DNA"/>
</dbReference>
<dbReference type="RefSeq" id="WP_188128261.1">
    <property type="nucleotide sequence ID" value="NZ_FQZD01000013.1"/>
</dbReference>
<name>A0A1M6H5T4_9FIRM</name>
<dbReference type="GO" id="GO:0005886">
    <property type="term" value="C:plasma membrane"/>
    <property type="evidence" value="ECO:0007669"/>
    <property type="project" value="UniProtKB-SubCell"/>
</dbReference>
<evidence type="ECO:0000256" key="1">
    <source>
        <dbReference type="ARBA" id="ARBA00004651"/>
    </source>
</evidence>
<dbReference type="AlphaFoldDB" id="A0A1M6H5T4"/>
<feature type="transmembrane region" description="Helical" evidence="6">
    <location>
        <begin position="230"/>
        <end position="256"/>
    </location>
</feature>
<keyword evidence="3 6" id="KW-0812">Transmembrane</keyword>
<evidence type="ECO:0000313" key="8">
    <source>
        <dbReference type="EMBL" id="SHJ17536.1"/>
    </source>
</evidence>
<evidence type="ECO:0000259" key="7">
    <source>
        <dbReference type="Pfam" id="PF12698"/>
    </source>
</evidence>
<dbReference type="PANTHER" id="PTHR30294">
    <property type="entry name" value="MEMBRANE COMPONENT OF ABC TRANSPORTER YHHJ-RELATED"/>
    <property type="match status" value="1"/>
</dbReference>
<gene>
    <name evidence="8" type="ORF">SAMN02745170_01904</name>
</gene>
<keyword evidence="2" id="KW-1003">Cell membrane</keyword>